<evidence type="ECO:0000256" key="3">
    <source>
        <dbReference type="SAM" id="MobiDB-lite"/>
    </source>
</evidence>
<keyword evidence="2" id="KW-0175">Coiled coil</keyword>
<evidence type="ECO:0000313" key="5">
    <source>
        <dbReference type="RefSeq" id="XP_007191011.2"/>
    </source>
</evidence>
<organism evidence="4 5">
    <name type="scientific">Balaenoptera acutorostrata</name>
    <name type="common">Common minke whale</name>
    <name type="synonym">Balaena rostrata</name>
    <dbReference type="NCBI Taxonomy" id="9767"/>
    <lineage>
        <taxon>Eukaryota</taxon>
        <taxon>Metazoa</taxon>
        <taxon>Chordata</taxon>
        <taxon>Craniata</taxon>
        <taxon>Vertebrata</taxon>
        <taxon>Euteleostomi</taxon>
        <taxon>Mammalia</taxon>
        <taxon>Eutheria</taxon>
        <taxon>Laurasiatheria</taxon>
        <taxon>Artiodactyla</taxon>
        <taxon>Whippomorpha</taxon>
        <taxon>Cetacea</taxon>
        <taxon>Mysticeti</taxon>
        <taxon>Balaenopteridae</taxon>
        <taxon>Balaenoptera</taxon>
    </lineage>
</organism>
<dbReference type="STRING" id="310752.A0A384AUD9"/>
<dbReference type="RefSeq" id="XP_007191011.2">
    <property type="nucleotide sequence ID" value="XM_007190949.3"/>
</dbReference>
<dbReference type="FunCoup" id="A0A384AUD9">
    <property type="interactions" value="104"/>
</dbReference>
<dbReference type="KEGG" id="bacu:103005317"/>
<feature type="region of interest" description="Disordered" evidence="3">
    <location>
        <begin position="465"/>
        <end position="499"/>
    </location>
</feature>
<gene>
    <name evidence="5" type="primary">TXLNB</name>
</gene>
<accession>A0A384AUD9</accession>
<dbReference type="GO" id="GO:0019905">
    <property type="term" value="F:syntaxin binding"/>
    <property type="evidence" value="ECO:0007669"/>
    <property type="project" value="InterPro"/>
</dbReference>
<name>A0A384AUD9_BALAC</name>
<protein>
    <submittedName>
        <fullName evidence="5">Beta-taxilin isoform X1</fullName>
    </submittedName>
</protein>
<comment type="similarity">
    <text evidence="1">Belongs to the taxilin family.</text>
</comment>
<reference evidence="5" key="1">
    <citation type="submission" date="2025-08" db="UniProtKB">
        <authorList>
            <consortium name="RefSeq"/>
        </authorList>
    </citation>
    <scope>IDENTIFICATION</scope>
</reference>
<dbReference type="InterPro" id="IPR026183">
    <property type="entry name" value="Taxilin_fam"/>
</dbReference>
<dbReference type="PANTHER" id="PTHR16127">
    <property type="entry name" value="TAXILIN"/>
    <property type="match status" value="1"/>
</dbReference>
<dbReference type="GeneID" id="103005317"/>
<dbReference type="AlphaFoldDB" id="A0A384AUD9"/>
<feature type="compositionally biased region" description="Polar residues" evidence="3">
    <location>
        <begin position="1"/>
        <end position="30"/>
    </location>
</feature>
<feature type="compositionally biased region" description="Basic and acidic residues" evidence="3">
    <location>
        <begin position="797"/>
        <end position="811"/>
    </location>
</feature>
<feature type="compositionally biased region" description="Low complexity" evidence="3">
    <location>
        <begin position="586"/>
        <end position="602"/>
    </location>
</feature>
<feature type="region of interest" description="Disordered" evidence="3">
    <location>
        <begin position="531"/>
        <end position="677"/>
    </location>
</feature>
<feature type="compositionally biased region" description="Basic and acidic residues" evidence="3">
    <location>
        <begin position="627"/>
        <end position="637"/>
    </location>
</feature>
<dbReference type="CTD" id="167838"/>
<dbReference type="Pfam" id="PF09728">
    <property type="entry name" value="Taxilin"/>
    <property type="match status" value="1"/>
</dbReference>
<feature type="compositionally biased region" description="Low complexity" evidence="3">
    <location>
        <begin position="945"/>
        <end position="957"/>
    </location>
</feature>
<keyword evidence="4" id="KW-1185">Reference proteome</keyword>
<feature type="coiled-coil region" evidence="2">
    <location>
        <begin position="174"/>
        <end position="286"/>
    </location>
</feature>
<feature type="compositionally biased region" description="Basic and acidic residues" evidence="3">
    <location>
        <begin position="656"/>
        <end position="666"/>
    </location>
</feature>
<evidence type="ECO:0000256" key="2">
    <source>
        <dbReference type="SAM" id="Coils"/>
    </source>
</evidence>
<proteinExistence type="inferred from homology"/>
<feature type="region of interest" description="Disordered" evidence="3">
    <location>
        <begin position="886"/>
        <end position="980"/>
    </location>
</feature>
<evidence type="ECO:0000256" key="1">
    <source>
        <dbReference type="ARBA" id="ARBA00009550"/>
    </source>
</evidence>
<feature type="region of interest" description="Disordered" evidence="3">
    <location>
        <begin position="1"/>
        <end position="139"/>
    </location>
</feature>
<feature type="compositionally biased region" description="Basic and acidic residues" evidence="3">
    <location>
        <begin position="714"/>
        <end position="724"/>
    </location>
</feature>
<feature type="region of interest" description="Disordered" evidence="3">
    <location>
        <begin position="689"/>
        <end position="819"/>
    </location>
</feature>
<dbReference type="PANTHER" id="PTHR16127:SF10">
    <property type="entry name" value="BETA-TAXILIN"/>
    <property type="match status" value="1"/>
</dbReference>
<feature type="compositionally biased region" description="Basic and acidic residues" evidence="3">
    <location>
        <begin position="743"/>
        <end position="753"/>
    </location>
</feature>
<dbReference type="InParanoid" id="A0A384AUD9"/>
<evidence type="ECO:0000313" key="4">
    <source>
        <dbReference type="Proteomes" id="UP001652580"/>
    </source>
</evidence>
<feature type="compositionally biased region" description="Basic and acidic residues" evidence="3">
    <location>
        <begin position="772"/>
        <end position="782"/>
    </location>
</feature>
<dbReference type="Proteomes" id="UP001652580">
    <property type="component" value="Chromosome 14"/>
</dbReference>
<sequence length="980" mass="107333">METNQSAQLSGQPQSTPVGDSAALPSQNGLEKQDDQDSSTPLPAPEEEAGVQPERGAHDISEELNRQLEDIINTYRSAAGTAGQEGPTTAEEQPENTEPLDNEDRGCEETTEETETDPPASGEPPTAKEPVSNKEQKLEKKILKGLGKEANLLMQNLNKLQTPEEKLDFLFKKYAELLDEHRTEQRKLKLLQKKQAQIQKEKDQLQGEHSKAILARSKLEGLCRELQRHNKTLKEETLQRAREEEEKRKEITSHFQSTLTDIQAQIEQQSERNMKLCQENTELAEKLKSIIDQYELREEHLDKIFKHRELQQKLVDAKLEQAQEMMKEAEERHKREKEYLLNQAAEWKLQAKVLKEQETVLQAQLTVYSGRFEEFQSTLTKSNEVFATFKQEMEKTTKKMKKLEKDTATWKARFENCNKALLDMIEEKALRAKEYECFVMKIGRLENLCRALQEERNELYKKIRETKMSEKDAQGQLTSDDDEPESNTSVGEEAEAEEAKGVHNAVQNLAAAFMVIHRPESTLDASKEIQTEVSSPQGGGGTALKGLEQAPLSPACHSGSPLHHPSPQAEAEGGNEGEPPLRSGSGAQAQGNGPPAGPQADPQPRKPEAAFSGQAPEPPAEAFLRVMEADGQPRKPEAAFSGQAPEPPAEAFLRVMEADGQPRKPEAAFSGQAPEPPAEAFLRVMEADGQPRKPEAAFSGQAPEPPAEAFLRVMEADGQPRKPEAAFSGQAPEPPAEAFLRVMEADGQPRKPEAAFSGQAPEPPAEAFLRVMEADGQPRKPEAAFSGQAPEPPAEAFLREMEADGQPRKPEAAFSAQAPEPPAEAFLRVMEADGQPRKPEAAFSGRAPEPPAEAFLRVMEADGQPRKPEAAFSSWAPEPPAEAFLWVMEADGQPRRPEAAASGRAPEPPAEAFLWVMEAAGRAPPPAAGEHVPAGESRCEPRRQPPAAAAAAAAAEGLPGGASAGPPLPEVADTNLEGAD</sequence>
<feature type="compositionally biased region" description="Basic and acidic residues" evidence="3">
    <location>
        <begin position="55"/>
        <end position="69"/>
    </location>
</feature>
<feature type="compositionally biased region" description="Acidic residues" evidence="3">
    <location>
        <begin position="92"/>
        <end position="101"/>
    </location>
</feature>
<feature type="coiled-coil region" evidence="2">
    <location>
        <begin position="386"/>
        <end position="413"/>
    </location>
</feature>
<feature type="coiled-coil region" evidence="2">
    <location>
        <begin position="312"/>
        <end position="339"/>
    </location>
</feature>